<dbReference type="EMBL" id="QJJS01000023">
    <property type="protein sequence ID" value="PXW92790.1"/>
    <property type="molecule type" value="Genomic_DNA"/>
</dbReference>
<reference evidence="2 3" key="1">
    <citation type="submission" date="2018-05" db="EMBL/GenBank/DDBJ databases">
        <title>Genomic Encyclopedia of Type Strains, Phase IV (KMG-IV): sequencing the most valuable type-strain genomes for metagenomic binning, comparative biology and taxonomic classification.</title>
        <authorList>
            <person name="Goeker M."/>
        </authorList>
    </citation>
    <scope>NUCLEOTIDE SEQUENCE [LARGE SCALE GENOMIC DNA]</scope>
    <source>
        <strain evidence="2 3">DSM 566</strain>
    </source>
</reference>
<protein>
    <submittedName>
        <fullName evidence="2">Heme-degrading monooxygenase HmoA</fullName>
    </submittedName>
</protein>
<dbReference type="InterPro" id="IPR052936">
    <property type="entry name" value="Jasmonate_Hydroxylase-like"/>
</dbReference>
<dbReference type="OrthoDB" id="9797060at2"/>
<dbReference type="GO" id="GO:0004497">
    <property type="term" value="F:monooxygenase activity"/>
    <property type="evidence" value="ECO:0007669"/>
    <property type="project" value="UniProtKB-KW"/>
</dbReference>
<dbReference type="SUPFAM" id="SSF54909">
    <property type="entry name" value="Dimeric alpha+beta barrel"/>
    <property type="match status" value="1"/>
</dbReference>
<evidence type="ECO:0000313" key="3">
    <source>
        <dbReference type="Proteomes" id="UP000247811"/>
    </source>
</evidence>
<name>A0A318GVA7_9BURK</name>
<dbReference type="PANTHER" id="PTHR37811:SF2">
    <property type="entry name" value="ABM DOMAIN-CONTAINING PROTEIN"/>
    <property type="match status" value="1"/>
</dbReference>
<keyword evidence="2" id="KW-0560">Oxidoreductase</keyword>
<sequence>MVLVVFRSRLKPEALPAYTPMAQRMSELARQMPGYHSHQAFTAADGERVTLVEFETEAQMRAWSVHPEHLEAQRIGREQFYASYSLQVCTVERERHFEAGPSA</sequence>
<dbReference type="AlphaFoldDB" id="A0A318GVA7"/>
<dbReference type="Proteomes" id="UP000247811">
    <property type="component" value="Unassembled WGS sequence"/>
</dbReference>
<keyword evidence="3" id="KW-1185">Reference proteome</keyword>
<dbReference type="InterPro" id="IPR007138">
    <property type="entry name" value="ABM_dom"/>
</dbReference>
<feature type="domain" description="ABM" evidence="1">
    <location>
        <begin position="1"/>
        <end position="74"/>
    </location>
</feature>
<dbReference type="PANTHER" id="PTHR37811">
    <property type="entry name" value="BLL5343 PROTEIN"/>
    <property type="match status" value="1"/>
</dbReference>
<dbReference type="Pfam" id="PF03992">
    <property type="entry name" value="ABM"/>
    <property type="match status" value="1"/>
</dbReference>
<organism evidence="2 3">
    <name type="scientific">Sphaerotilus hippei</name>
    <dbReference type="NCBI Taxonomy" id="744406"/>
    <lineage>
        <taxon>Bacteria</taxon>
        <taxon>Pseudomonadati</taxon>
        <taxon>Pseudomonadota</taxon>
        <taxon>Betaproteobacteria</taxon>
        <taxon>Burkholderiales</taxon>
        <taxon>Sphaerotilaceae</taxon>
        <taxon>Sphaerotilus</taxon>
    </lineage>
</organism>
<evidence type="ECO:0000259" key="1">
    <source>
        <dbReference type="Pfam" id="PF03992"/>
    </source>
</evidence>
<keyword evidence="2" id="KW-0503">Monooxygenase</keyword>
<gene>
    <name evidence="2" type="ORF">C7444_12341</name>
</gene>
<evidence type="ECO:0000313" key="2">
    <source>
        <dbReference type="EMBL" id="PXW92790.1"/>
    </source>
</evidence>
<dbReference type="InterPro" id="IPR011008">
    <property type="entry name" value="Dimeric_a/b-barrel"/>
</dbReference>
<comment type="caution">
    <text evidence="2">The sequence shown here is derived from an EMBL/GenBank/DDBJ whole genome shotgun (WGS) entry which is preliminary data.</text>
</comment>
<dbReference type="RefSeq" id="WP_110402301.1">
    <property type="nucleotide sequence ID" value="NZ_QJJS01000023.1"/>
</dbReference>
<dbReference type="Gene3D" id="3.30.70.100">
    <property type="match status" value="1"/>
</dbReference>
<proteinExistence type="predicted"/>
<accession>A0A318GVA7</accession>